<evidence type="ECO:0000313" key="1">
    <source>
        <dbReference type="EMBL" id="GGC66417.1"/>
    </source>
</evidence>
<sequence>MFLSARPLPGTPLAGMTPALAHTGQLLREEQFGAFAFEIGNHTTKNELHESAFRCSAPHAELRTAPWPH</sequence>
<dbReference type="EMBL" id="BMJH01000002">
    <property type="protein sequence ID" value="GGC66417.1"/>
    <property type="molecule type" value="Genomic_DNA"/>
</dbReference>
<accession>A0A916UB37</accession>
<dbReference type="Proteomes" id="UP000641514">
    <property type="component" value="Unassembled WGS sequence"/>
</dbReference>
<reference evidence="1" key="1">
    <citation type="journal article" date="2014" name="Int. J. Syst. Evol. Microbiol.">
        <title>Complete genome sequence of Corynebacterium casei LMG S-19264T (=DSM 44701T), isolated from a smear-ripened cheese.</title>
        <authorList>
            <consortium name="US DOE Joint Genome Institute (JGI-PGF)"/>
            <person name="Walter F."/>
            <person name="Albersmeier A."/>
            <person name="Kalinowski J."/>
            <person name="Ruckert C."/>
        </authorList>
    </citation>
    <scope>NUCLEOTIDE SEQUENCE</scope>
    <source>
        <strain evidence="1">CGMCC 1.15478</strain>
    </source>
</reference>
<gene>
    <name evidence="1" type="ORF">GCM10011410_18750</name>
</gene>
<organism evidence="1 2">
    <name type="scientific">Hoyosella rhizosphaerae</name>
    <dbReference type="NCBI Taxonomy" id="1755582"/>
    <lineage>
        <taxon>Bacteria</taxon>
        <taxon>Bacillati</taxon>
        <taxon>Actinomycetota</taxon>
        <taxon>Actinomycetes</taxon>
        <taxon>Mycobacteriales</taxon>
        <taxon>Hoyosellaceae</taxon>
        <taxon>Hoyosella</taxon>
    </lineage>
</organism>
<evidence type="ECO:0000313" key="2">
    <source>
        <dbReference type="Proteomes" id="UP000641514"/>
    </source>
</evidence>
<proteinExistence type="predicted"/>
<keyword evidence="2" id="KW-1185">Reference proteome</keyword>
<protein>
    <submittedName>
        <fullName evidence="1">Uncharacterized protein</fullName>
    </submittedName>
</protein>
<dbReference type="AlphaFoldDB" id="A0A916UB37"/>
<comment type="caution">
    <text evidence="1">The sequence shown here is derived from an EMBL/GenBank/DDBJ whole genome shotgun (WGS) entry which is preliminary data.</text>
</comment>
<reference evidence="1" key="2">
    <citation type="submission" date="2020-09" db="EMBL/GenBank/DDBJ databases">
        <authorList>
            <person name="Sun Q."/>
            <person name="Zhou Y."/>
        </authorList>
    </citation>
    <scope>NUCLEOTIDE SEQUENCE</scope>
    <source>
        <strain evidence="1">CGMCC 1.15478</strain>
    </source>
</reference>
<name>A0A916UB37_9ACTN</name>